<name>A0A6A6XJ32_9PLEO</name>
<organism evidence="1 2">
    <name type="scientific">Melanomma pulvis-pyrius CBS 109.77</name>
    <dbReference type="NCBI Taxonomy" id="1314802"/>
    <lineage>
        <taxon>Eukaryota</taxon>
        <taxon>Fungi</taxon>
        <taxon>Dikarya</taxon>
        <taxon>Ascomycota</taxon>
        <taxon>Pezizomycotina</taxon>
        <taxon>Dothideomycetes</taxon>
        <taxon>Pleosporomycetidae</taxon>
        <taxon>Pleosporales</taxon>
        <taxon>Melanommataceae</taxon>
        <taxon>Melanomma</taxon>
    </lineage>
</organism>
<dbReference type="AlphaFoldDB" id="A0A6A6XJ32"/>
<sequence>MVYTIPSIPLRLIMVFGWHHEGAPRLSPLTGCCAMPTNLAQHPVRIAGLIWPCSRKPSKAPWLMKSAVLDPFRRSSLPGMPPRRSVVEVFFQSRLNIPHVSRQSKHVALTRSCRRQPRLAMDWVVTRLKARWINIIRLSVLSSRASMRRERSSRAEIQGNGYRDRKESVGRTMTWRG</sequence>
<evidence type="ECO:0000313" key="2">
    <source>
        <dbReference type="Proteomes" id="UP000799757"/>
    </source>
</evidence>
<accession>A0A6A6XJ32</accession>
<protein>
    <submittedName>
        <fullName evidence="1">Uncharacterized protein</fullName>
    </submittedName>
</protein>
<proteinExistence type="predicted"/>
<reference evidence="1" key="1">
    <citation type="journal article" date="2020" name="Stud. Mycol.">
        <title>101 Dothideomycetes genomes: a test case for predicting lifestyles and emergence of pathogens.</title>
        <authorList>
            <person name="Haridas S."/>
            <person name="Albert R."/>
            <person name="Binder M."/>
            <person name="Bloem J."/>
            <person name="Labutti K."/>
            <person name="Salamov A."/>
            <person name="Andreopoulos B."/>
            <person name="Baker S."/>
            <person name="Barry K."/>
            <person name="Bills G."/>
            <person name="Bluhm B."/>
            <person name="Cannon C."/>
            <person name="Castanera R."/>
            <person name="Culley D."/>
            <person name="Daum C."/>
            <person name="Ezra D."/>
            <person name="Gonzalez J."/>
            <person name="Henrissat B."/>
            <person name="Kuo A."/>
            <person name="Liang C."/>
            <person name="Lipzen A."/>
            <person name="Lutzoni F."/>
            <person name="Magnuson J."/>
            <person name="Mondo S."/>
            <person name="Nolan M."/>
            <person name="Ohm R."/>
            <person name="Pangilinan J."/>
            <person name="Park H.-J."/>
            <person name="Ramirez L."/>
            <person name="Alfaro M."/>
            <person name="Sun H."/>
            <person name="Tritt A."/>
            <person name="Yoshinaga Y."/>
            <person name="Zwiers L.-H."/>
            <person name="Turgeon B."/>
            <person name="Goodwin S."/>
            <person name="Spatafora J."/>
            <person name="Crous P."/>
            <person name="Grigoriev I."/>
        </authorList>
    </citation>
    <scope>NUCLEOTIDE SEQUENCE</scope>
    <source>
        <strain evidence="1">CBS 109.77</strain>
    </source>
</reference>
<keyword evidence="2" id="KW-1185">Reference proteome</keyword>
<dbReference type="EMBL" id="MU001829">
    <property type="protein sequence ID" value="KAF2796520.1"/>
    <property type="molecule type" value="Genomic_DNA"/>
</dbReference>
<gene>
    <name evidence="1" type="ORF">K505DRAFT_161565</name>
</gene>
<evidence type="ECO:0000313" key="1">
    <source>
        <dbReference type="EMBL" id="KAF2796520.1"/>
    </source>
</evidence>
<dbReference type="Proteomes" id="UP000799757">
    <property type="component" value="Unassembled WGS sequence"/>
</dbReference>